<dbReference type="KEGG" id="ljf:FI9785_931"/>
<dbReference type="EMBL" id="FN298497">
    <property type="protein sequence ID" value="CAX66800.1"/>
    <property type="molecule type" value="Genomic_DNA"/>
</dbReference>
<organism evidence="1 2">
    <name type="scientific">Lactobacillus johnsonii (strain FI9785)</name>
    <dbReference type="NCBI Taxonomy" id="633699"/>
    <lineage>
        <taxon>Bacteria</taxon>
        <taxon>Bacillati</taxon>
        <taxon>Bacillota</taxon>
        <taxon>Bacilli</taxon>
        <taxon>Lactobacillales</taxon>
        <taxon>Lactobacillaceae</taxon>
        <taxon>Lactobacillus</taxon>
    </lineage>
</organism>
<dbReference type="GO" id="GO:0016491">
    <property type="term" value="F:oxidoreductase activity"/>
    <property type="evidence" value="ECO:0007669"/>
    <property type="project" value="InterPro"/>
</dbReference>
<proteinExistence type="predicted"/>
<dbReference type="Gene3D" id="3.40.109.10">
    <property type="entry name" value="NADH Oxidase"/>
    <property type="match status" value="1"/>
</dbReference>
<keyword evidence="2" id="KW-1185">Reference proteome</keyword>
<dbReference type="InterPro" id="IPR000415">
    <property type="entry name" value="Nitroreductase-like"/>
</dbReference>
<gene>
    <name evidence="1" type="ordered locus">FI9785_931</name>
</gene>
<dbReference type="Proteomes" id="UP000002627">
    <property type="component" value="Chromosome"/>
</dbReference>
<sequence>MDTDEGKKKLHEFYMPFNNPQIDTSSAVIQIFGNTVAFKKYRALWDQMYAEKRISKEELDKVYNTFLPLYEHADKTMLTADAMVDSSLGCNAVDVNC</sequence>
<evidence type="ECO:0000313" key="2">
    <source>
        <dbReference type="Proteomes" id="UP000002627"/>
    </source>
</evidence>
<protein>
    <submittedName>
        <fullName evidence="1">Uncharacterized protein</fullName>
    </submittedName>
</protein>
<dbReference type="HOGENOM" id="CLU_2343200_0_0_9"/>
<accession>D0R3Y7</accession>
<evidence type="ECO:0000313" key="1">
    <source>
        <dbReference type="EMBL" id="CAX66800.1"/>
    </source>
</evidence>
<dbReference type="AlphaFoldDB" id="D0R3Y7"/>
<dbReference type="SUPFAM" id="SSF55469">
    <property type="entry name" value="FMN-dependent nitroreductase-like"/>
    <property type="match status" value="1"/>
</dbReference>
<name>D0R3Y7_LACJF</name>
<reference evidence="1 2" key="1">
    <citation type="journal article" date="2009" name="J. Bacteriol.">
        <title>Complete genome sequence of Lactobacillus johnsonii FI9785, a competitive exclusion agent against pathogens in poultry.</title>
        <authorList>
            <person name="Wegmann U."/>
            <person name="Overweg K."/>
            <person name="Horn N."/>
            <person name="Goesmann A."/>
            <person name="Narbad A."/>
            <person name="Gasson M.J."/>
            <person name="Shearman C."/>
        </authorList>
    </citation>
    <scope>NUCLEOTIDE SEQUENCE [LARGE SCALE GENOMIC DNA]</scope>
    <source>
        <strain evidence="1 2">FI9785</strain>
    </source>
</reference>